<evidence type="ECO:0000313" key="3">
    <source>
        <dbReference type="Proteomes" id="UP001151529"/>
    </source>
</evidence>
<dbReference type="AlphaFoldDB" id="A0A9Q0NLH1"/>
<dbReference type="EMBL" id="JAPFFL010000018">
    <property type="protein sequence ID" value="KAJ6671905.1"/>
    <property type="molecule type" value="Genomic_DNA"/>
</dbReference>
<feature type="compositionally biased region" description="Low complexity" evidence="1">
    <location>
        <begin position="118"/>
        <end position="127"/>
    </location>
</feature>
<proteinExistence type="predicted"/>
<evidence type="ECO:0000256" key="1">
    <source>
        <dbReference type="SAM" id="MobiDB-lite"/>
    </source>
</evidence>
<reference evidence="2" key="1">
    <citation type="submission" date="2022-11" db="EMBL/GenBank/DDBJ databases">
        <authorList>
            <person name="Hyden B.L."/>
            <person name="Feng K."/>
            <person name="Yates T."/>
            <person name="Jawdy S."/>
            <person name="Smart L.B."/>
            <person name="Muchero W."/>
        </authorList>
    </citation>
    <scope>NUCLEOTIDE SEQUENCE</scope>
    <source>
        <tissue evidence="2">Shoot tip</tissue>
    </source>
</reference>
<name>A0A9Q0NLH1_SALVM</name>
<comment type="caution">
    <text evidence="2">The sequence shown here is derived from an EMBL/GenBank/DDBJ whole genome shotgun (WGS) entry which is preliminary data.</text>
</comment>
<feature type="region of interest" description="Disordered" evidence="1">
    <location>
        <begin position="117"/>
        <end position="138"/>
    </location>
</feature>
<gene>
    <name evidence="2" type="ORF">OIU85_013268</name>
</gene>
<keyword evidence="3" id="KW-1185">Reference proteome</keyword>
<sequence length="138" mass="15321">MGHIQRLTAAHTPRPTAAAAAAHELKKEKHQYRKTQRYQQWIKSHFNTIQSTLQHSLDISGGMGGVVGWVSSRTSKENPRNTPGTCRKRTLVLCVLGASGSVCQCMFKWKYSVKRSVSHPSPASASDSEAETFPRMHC</sequence>
<dbReference type="Proteomes" id="UP001151529">
    <property type="component" value="Chromosome 12"/>
</dbReference>
<accession>A0A9Q0NLH1</accession>
<reference evidence="2" key="2">
    <citation type="journal article" date="2023" name="Int. J. Mol. Sci.">
        <title>De Novo Assembly and Annotation of 11 Diverse Shrub Willow (Salix) Genomes Reveals Novel Gene Organization in Sex-Linked Regions.</title>
        <authorList>
            <person name="Hyden B."/>
            <person name="Feng K."/>
            <person name="Yates T.B."/>
            <person name="Jawdy S."/>
            <person name="Cereghino C."/>
            <person name="Smart L.B."/>
            <person name="Muchero W."/>
        </authorList>
    </citation>
    <scope>NUCLEOTIDE SEQUENCE [LARGE SCALE GENOMIC DNA]</scope>
    <source>
        <tissue evidence="2">Shoot tip</tissue>
    </source>
</reference>
<organism evidence="2 3">
    <name type="scientific">Salix viminalis</name>
    <name type="common">Common osier</name>
    <name type="synonym">Basket willow</name>
    <dbReference type="NCBI Taxonomy" id="40686"/>
    <lineage>
        <taxon>Eukaryota</taxon>
        <taxon>Viridiplantae</taxon>
        <taxon>Streptophyta</taxon>
        <taxon>Embryophyta</taxon>
        <taxon>Tracheophyta</taxon>
        <taxon>Spermatophyta</taxon>
        <taxon>Magnoliopsida</taxon>
        <taxon>eudicotyledons</taxon>
        <taxon>Gunneridae</taxon>
        <taxon>Pentapetalae</taxon>
        <taxon>rosids</taxon>
        <taxon>fabids</taxon>
        <taxon>Malpighiales</taxon>
        <taxon>Salicaceae</taxon>
        <taxon>Saliceae</taxon>
        <taxon>Salix</taxon>
    </lineage>
</organism>
<protein>
    <submittedName>
        <fullName evidence="2">Uncharacterized protein</fullName>
    </submittedName>
</protein>
<evidence type="ECO:0000313" key="2">
    <source>
        <dbReference type="EMBL" id="KAJ6671905.1"/>
    </source>
</evidence>